<keyword evidence="6" id="KW-0479">Metal-binding</keyword>
<dbReference type="FunFam" id="1.10.3210.10:FF:000035">
    <property type="entry name" value="HD family hydrolase"/>
    <property type="match status" value="1"/>
</dbReference>
<comment type="cofactor">
    <cofactor evidence="2">
        <name>Mn(2+)</name>
        <dbReference type="ChEBI" id="CHEBI:29035"/>
    </cofactor>
</comment>
<accession>A0A381ZXJ3</accession>
<dbReference type="SMART" id="SM00471">
    <property type="entry name" value="HDc"/>
    <property type="match status" value="1"/>
</dbReference>
<dbReference type="EMBL" id="UINC01023008">
    <property type="protein sequence ID" value="SVA93814.1"/>
    <property type="molecule type" value="Genomic_DNA"/>
</dbReference>
<dbReference type="GO" id="GO:0046872">
    <property type="term" value="F:metal ion binding"/>
    <property type="evidence" value="ECO:0007669"/>
    <property type="project" value="UniProtKB-KW"/>
</dbReference>
<comment type="catalytic activity">
    <reaction evidence="1">
        <text>a 2'-deoxyribonucleoside 5'-phosphate + H2O = a 2'-deoxyribonucleoside + phosphate</text>
        <dbReference type="Rhea" id="RHEA:36167"/>
        <dbReference type="ChEBI" id="CHEBI:15377"/>
        <dbReference type="ChEBI" id="CHEBI:18274"/>
        <dbReference type="ChEBI" id="CHEBI:43474"/>
        <dbReference type="ChEBI" id="CHEBI:65317"/>
        <dbReference type="EC" id="3.1.3.89"/>
    </reaction>
</comment>
<dbReference type="InterPro" id="IPR003607">
    <property type="entry name" value="HD/PDEase_dom"/>
</dbReference>
<evidence type="ECO:0000313" key="9">
    <source>
        <dbReference type="EMBL" id="SVA93814.1"/>
    </source>
</evidence>
<dbReference type="Pfam" id="PF13023">
    <property type="entry name" value="HD_3"/>
    <property type="match status" value="1"/>
</dbReference>
<evidence type="ECO:0000256" key="4">
    <source>
        <dbReference type="ARBA" id="ARBA00011738"/>
    </source>
</evidence>
<reference evidence="9" key="1">
    <citation type="submission" date="2018-05" db="EMBL/GenBank/DDBJ databases">
        <authorList>
            <person name="Lanie J.A."/>
            <person name="Ng W.-L."/>
            <person name="Kazmierczak K.M."/>
            <person name="Andrzejewski T.M."/>
            <person name="Davidsen T.M."/>
            <person name="Wayne K.J."/>
            <person name="Tettelin H."/>
            <person name="Glass J.I."/>
            <person name="Rusch D."/>
            <person name="Podicherti R."/>
            <person name="Tsui H.-C.T."/>
            <person name="Winkler M.E."/>
        </authorList>
    </citation>
    <scope>NUCLEOTIDE SEQUENCE</scope>
</reference>
<keyword evidence="7" id="KW-0378">Hydrolase</keyword>
<dbReference type="PANTHER" id="PTHR11845">
    <property type="entry name" value="5'-DEOXYNUCLEOTIDASE HDDC2"/>
    <property type="match status" value="1"/>
</dbReference>
<feature type="domain" description="HD/PDEase" evidence="8">
    <location>
        <begin position="28"/>
        <end position="143"/>
    </location>
</feature>
<evidence type="ECO:0000256" key="2">
    <source>
        <dbReference type="ARBA" id="ARBA00001936"/>
    </source>
</evidence>
<comment type="cofactor">
    <cofactor evidence="3">
        <name>Co(2+)</name>
        <dbReference type="ChEBI" id="CHEBI:48828"/>
    </cofactor>
</comment>
<evidence type="ECO:0000256" key="3">
    <source>
        <dbReference type="ARBA" id="ARBA00001941"/>
    </source>
</evidence>
<evidence type="ECO:0000256" key="1">
    <source>
        <dbReference type="ARBA" id="ARBA00001638"/>
    </source>
</evidence>
<dbReference type="AlphaFoldDB" id="A0A381ZXJ3"/>
<sequence>MILNFFQRVIELKTVPRQGWKNKLGLNDVESVAEHTYSTAILSMIFSDLHGFDTEKIIKMALIHDLAESVIGDLTPNQIPKNKKNKLENAAMKQILKNLPKKISNDYYHIWDEYQKKSSNESILLHEIDKLEMALQAKFYQDQGISKKDLRSFFATADAQITNKHLRQLLRSFLE</sequence>
<protein>
    <recommendedName>
        <fullName evidence="5">5'-deoxynucleotidase</fullName>
        <ecNumber evidence="5">3.1.3.89</ecNumber>
    </recommendedName>
</protein>
<evidence type="ECO:0000256" key="7">
    <source>
        <dbReference type="ARBA" id="ARBA00022801"/>
    </source>
</evidence>
<dbReference type="InterPro" id="IPR039356">
    <property type="entry name" value="YfbR/HDDC2"/>
</dbReference>
<dbReference type="PANTHER" id="PTHR11845:SF13">
    <property type="entry name" value="5'-DEOXYNUCLEOTIDASE HDDC2"/>
    <property type="match status" value="1"/>
</dbReference>
<evidence type="ECO:0000256" key="6">
    <source>
        <dbReference type="ARBA" id="ARBA00022723"/>
    </source>
</evidence>
<dbReference type="SUPFAM" id="SSF109604">
    <property type="entry name" value="HD-domain/PDEase-like"/>
    <property type="match status" value="1"/>
</dbReference>
<organism evidence="9">
    <name type="scientific">marine metagenome</name>
    <dbReference type="NCBI Taxonomy" id="408172"/>
    <lineage>
        <taxon>unclassified sequences</taxon>
        <taxon>metagenomes</taxon>
        <taxon>ecological metagenomes</taxon>
    </lineage>
</organism>
<proteinExistence type="predicted"/>
<comment type="subunit">
    <text evidence="4">Homodimer.</text>
</comment>
<dbReference type="EC" id="3.1.3.89" evidence="5"/>
<evidence type="ECO:0000256" key="5">
    <source>
        <dbReference type="ARBA" id="ARBA00012964"/>
    </source>
</evidence>
<gene>
    <name evidence="9" type="ORF">METZ01_LOCUS146668</name>
</gene>
<dbReference type="Gene3D" id="1.10.3210.10">
    <property type="entry name" value="Hypothetical protein af1432"/>
    <property type="match status" value="1"/>
</dbReference>
<evidence type="ECO:0000259" key="8">
    <source>
        <dbReference type="SMART" id="SM00471"/>
    </source>
</evidence>
<dbReference type="InterPro" id="IPR006674">
    <property type="entry name" value="HD_domain"/>
</dbReference>
<name>A0A381ZXJ3_9ZZZZ</name>
<dbReference type="GO" id="GO:0002953">
    <property type="term" value="F:5'-deoxynucleotidase activity"/>
    <property type="evidence" value="ECO:0007669"/>
    <property type="project" value="UniProtKB-EC"/>
</dbReference>
<dbReference type="GO" id="GO:0005737">
    <property type="term" value="C:cytoplasm"/>
    <property type="evidence" value="ECO:0007669"/>
    <property type="project" value="TreeGrafter"/>
</dbReference>